<dbReference type="SUPFAM" id="SSF53383">
    <property type="entry name" value="PLP-dependent transferases"/>
    <property type="match status" value="1"/>
</dbReference>
<name>A0A177A2B1_9PEZI</name>
<organism evidence="5">
    <name type="scientific">Pseudogymnoascus destructans</name>
    <dbReference type="NCBI Taxonomy" id="655981"/>
    <lineage>
        <taxon>Eukaryota</taxon>
        <taxon>Fungi</taxon>
        <taxon>Dikarya</taxon>
        <taxon>Ascomycota</taxon>
        <taxon>Pezizomycotina</taxon>
        <taxon>Leotiomycetes</taxon>
        <taxon>Thelebolales</taxon>
        <taxon>Thelebolaceae</taxon>
        <taxon>Pseudogymnoascus</taxon>
    </lineage>
</organism>
<dbReference type="InterPro" id="IPR015424">
    <property type="entry name" value="PyrdxlP-dep_Trfase"/>
</dbReference>
<proteinExistence type="predicted"/>
<feature type="region of interest" description="Disordered" evidence="3">
    <location>
        <begin position="131"/>
        <end position="152"/>
    </location>
</feature>
<dbReference type="RefSeq" id="XP_024321594.1">
    <property type="nucleotide sequence ID" value="XM_024470385.1"/>
</dbReference>
<comment type="cofactor">
    <cofactor evidence="1">
        <name>pyridoxal 5'-phosphate</name>
        <dbReference type="ChEBI" id="CHEBI:597326"/>
    </cofactor>
</comment>
<dbReference type="Proteomes" id="UP000077154">
    <property type="component" value="Unassembled WGS sequence"/>
</dbReference>
<accession>A0A177A2B1</accession>
<evidence type="ECO:0000256" key="1">
    <source>
        <dbReference type="ARBA" id="ARBA00001933"/>
    </source>
</evidence>
<dbReference type="OrthoDB" id="10261951at2759"/>
<evidence type="ECO:0000256" key="3">
    <source>
        <dbReference type="SAM" id="MobiDB-lite"/>
    </source>
</evidence>
<feature type="region of interest" description="Disordered" evidence="3">
    <location>
        <begin position="64"/>
        <end position="84"/>
    </location>
</feature>
<dbReference type="GO" id="GO:0006520">
    <property type="term" value="P:amino acid metabolic process"/>
    <property type="evidence" value="ECO:0007669"/>
    <property type="project" value="InterPro"/>
</dbReference>
<dbReference type="EMBL" id="KV441404">
    <property type="protein sequence ID" value="OAF56298.2"/>
    <property type="molecule type" value="Genomic_DNA"/>
</dbReference>
<feature type="domain" description="Aromatic amino acid beta-eliminating lyase/threonine aldolase" evidence="4">
    <location>
        <begin position="86"/>
        <end position="132"/>
    </location>
</feature>
<dbReference type="GeneID" id="36289852"/>
<evidence type="ECO:0000313" key="5">
    <source>
        <dbReference type="EMBL" id="OAF56298.2"/>
    </source>
</evidence>
<evidence type="ECO:0000256" key="2">
    <source>
        <dbReference type="ARBA" id="ARBA00022898"/>
    </source>
</evidence>
<protein>
    <recommendedName>
        <fullName evidence="4">Aromatic amino acid beta-eliminating lyase/threonine aldolase domain-containing protein</fullName>
    </recommendedName>
</protein>
<dbReference type="Gene3D" id="3.40.640.10">
    <property type="entry name" value="Type I PLP-dependent aspartate aminotransferase-like (Major domain)"/>
    <property type="match status" value="1"/>
</dbReference>
<evidence type="ECO:0000259" key="4">
    <source>
        <dbReference type="Pfam" id="PF01212"/>
    </source>
</evidence>
<gene>
    <name evidence="5" type="ORF">VC83_06797</name>
</gene>
<dbReference type="InterPro" id="IPR015421">
    <property type="entry name" value="PyrdxlP-dep_Trfase_major"/>
</dbReference>
<sequence length="152" mass="16446">MYPDIYPTLPVRSSPGIYPTRELHGYYPDMYPPNTDNTTRAIARQQICRRLGAAADRALTRPLSTTTPLLTSPPTTWTSPYPSSTDFRSDVVTSPTASMLHAIGSATLLDDVFCEDPSTISLETRVASLTGHNPLSSSSPAQWVTSSPCALS</sequence>
<dbReference type="InterPro" id="IPR001597">
    <property type="entry name" value="ArAA_b-elim_lyase/Thr_aldolase"/>
</dbReference>
<dbReference type="Pfam" id="PF01212">
    <property type="entry name" value="Beta_elim_lyase"/>
    <property type="match status" value="1"/>
</dbReference>
<dbReference type="GO" id="GO:0016829">
    <property type="term" value="F:lyase activity"/>
    <property type="evidence" value="ECO:0007669"/>
    <property type="project" value="InterPro"/>
</dbReference>
<reference evidence="5" key="1">
    <citation type="submission" date="2016-03" db="EMBL/GenBank/DDBJ databases">
        <title>Updated assembly of Pseudogymnoascus destructans, the fungus causing white-nose syndrome of bats.</title>
        <authorList>
            <person name="Palmer J.M."/>
            <person name="Drees K.P."/>
            <person name="Foster J.T."/>
            <person name="Lindner D.L."/>
        </authorList>
    </citation>
    <scope>NUCLEOTIDE SEQUENCE [LARGE SCALE GENOMIC DNA]</scope>
    <source>
        <strain evidence="5">20631-21</strain>
    </source>
</reference>
<dbReference type="AlphaFoldDB" id="A0A177A2B1"/>
<keyword evidence="2" id="KW-0663">Pyridoxal phosphate</keyword>